<dbReference type="InterPro" id="IPR001173">
    <property type="entry name" value="Glyco_trans_2-like"/>
</dbReference>
<protein>
    <submittedName>
        <fullName evidence="2">Glycosyltransferase</fullName>
        <ecNumber evidence="2">2.4.-.-</ecNumber>
    </submittedName>
</protein>
<name>A0ABT4KN39_9HYPH</name>
<accession>A0ABT4KN39</accession>
<dbReference type="EMBL" id="JAPVOI010000005">
    <property type="protein sequence ID" value="MCZ4093371.1"/>
    <property type="molecule type" value="Genomic_DNA"/>
</dbReference>
<feature type="domain" description="Glycosyltransferase 2-like" evidence="1">
    <location>
        <begin position="481"/>
        <end position="630"/>
    </location>
</feature>
<dbReference type="PANTHER" id="PTHR43685">
    <property type="entry name" value="GLYCOSYLTRANSFERASE"/>
    <property type="match status" value="1"/>
</dbReference>
<dbReference type="Gene3D" id="3.40.50.2000">
    <property type="entry name" value="Glycogen Phosphorylase B"/>
    <property type="match status" value="1"/>
</dbReference>
<organism evidence="2 3">
    <name type="scientific">Sinorhizobium psoraleae</name>
    <dbReference type="NCBI Taxonomy" id="520838"/>
    <lineage>
        <taxon>Bacteria</taxon>
        <taxon>Pseudomonadati</taxon>
        <taxon>Pseudomonadota</taxon>
        <taxon>Alphaproteobacteria</taxon>
        <taxon>Hyphomicrobiales</taxon>
        <taxon>Rhizobiaceae</taxon>
        <taxon>Sinorhizobium/Ensifer group</taxon>
        <taxon>Sinorhizobium</taxon>
    </lineage>
</organism>
<proteinExistence type="predicted"/>
<keyword evidence="2" id="KW-0328">Glycosyltransferase</keyword>
<evidence type="ECO:0000259" key="1">
    <source>
        <dbReference type="Pfam" id="PF00535"/>
    </source>
</evidence>
<reference evidence="2" key="1">
    <citation type="submission" date="2022-10" db="EMBL/GenBank/DDBJ databases">
        <title>Whole genome sequencing of three plant growth promoting bacteria isolated from Vachellia tortilis subsp. raddiana in Morocco.</title>
        <authorList>
            <person name="Hnini M."/>
            <person name="Zouagui R."/>
            <person name="Zouagui H."/>
            <person name="Chemao Elfihri M.-W."/>
            <person name="Ibrahimi A."/>
            <person name="Sbabou L."/>
            <person name="Aurag J."/>
        </authorList>
    </citation>
    <scope>NUCLEOTIDE SEQUENCE</scope>
    <source>
        <strain evidence="2">LMR678</strain>
    </source>
</reference>
<dbReference type="SUPFAM" id="SSF53756">
    <property type="entry name" value="UDP-Glycosyltransferase/glycogen phosphorylase"/>
    <property type="match status" value="1"/>
</dbReference>
<dbReference type="RefSeq" id="WP_269285134.1">
    <property type="nucleotide sequence ID" value="NZ_JAPVOI010000005.1"/>
</dbReference>
<dbReference type="CDD" id="cd00761">
    <property type="entry name" value="Glyco_tranf_GTA_type"/>
    <property type="match status" value="1"/>
</dbReference>
<keyword evidence="3" id="KW-1185">Reference proteome</keyword>
<dbReference type="Proteomes" id="UP001079430">
    <property type="component" value="Unassembled WGS sequence"/>
</dbReference>
<evidence type="ECO:0000313" key="3">
    <source>
        <dbReference type="Proteomes" id="UP001079430"/>
    </source>
</evidence>
<dbReference type="InterPro" id="IPR029044">
    <property type="entry name" value="Nucleotide-diphossugar_trans"/>
</dbReference>
<dbReference type="PANTHER" id="PTHR43685:SF2">
    <property type="entry name" value="GLYCOSYLTRANSFERASE 2-LIKE DOMAIN-CONTAINING PROTEIN"/>
    <property type="match status" value="1"/>
</dbReference>
<dbReference type="GO" id="GO:0016757">
    <property type="term" value="F:glycosyltransferase activity"/>
    <property type="evidence" value="ECO:0007669"/>
    <property type="project" value="UniProtKB-KW"/>
</dbReference>
<gene>
    <name evidence="2" type="ORF">O3W52_26325</name>
</gene>
<dbReference type="SUPFAM" id="SSF53448">
    <property type="entry name" value="Nucleotide-diphospho-sugar transferases"/>
    <property type="match status" value="1"/>
</dbReference>
<comment type="caution">
    <text evidence="2">The sequence shown here is derived from an EMBL/GenBank/DDBJ whole genome shotgun (WGS) entry which is preliminary data.</text>
</comment>
<keyword evidence="2" id="KW-0808">Transferase</keyword>
<dbReference type="Pfam" id="PF00535">
    <property type="entry name" value="Glycos_transf_2"/>
    <property type="match status" value="1"/>
</dbReference>
<dbReference type="Gene3D" id="3.90.550.10">
    <property type="entry name" value="Spore Coat Polysaccharide Biosynthesis Protein SpsA, Chain A"/>
    <property type="match status" value="1"/>
</dbReference>
<dbReference type="InterPro" id="IPR050834">
    <property type="entry name" value="Glycosyltransf_2"/>
</dbReference>
<dbReference type="EC" id="2.4.-.-" evidence="2"/>
<evidence type="ECO:0000313" key="2">
    <source>
        <dbReference type="EMBL" id="MCZ4093371.1"/>
    </source>
</evidence>
<sequence length="898" mass="103805">MVTCLQTKRNQSMNMPAGAIFISFDAVPVSGVIVEALKVARGLARNGVKSYLDLGYDIKIDKGKFNKPYGHEQEIYKDIFTLVRVEYIQYVPHYNINFINHSHNALISQKTIVSAKEQEEIMLAIREASRQLAHRIVQLWERLNIKYVIVENGTLPENIIYTKALYLAIDVYGKRHGLGNFVIWRDHDLMWNSEKTVMKYGPAPYPHAVKPVKSSHITYVTLNTHLKNKLEKWCDYEVEIKVKRNTYDFGRQGNYTNIRERLCIRDNDILIARTTRIIPQKRLDRDIYLVHRLNQLYLENEIDRKVFLAVAGDRHEDDACYQELRALAKNIDVSLYIKFIGSLQHKSTSSQKNLDAIEDLYYSCDLVSFLTSWDYDSYGNPIGEAISSQRCYITTSYEYYWEVYGQYGFEAPVMATSEERDGLPDDAFISDLYQFLNNKQLMIDVAQRNFSIGKQVLSNNVIDVLDLDYSRSGMGDNVFVSIVLPVYNESERIDEVLLSLFNQKTCDGMITNESYELIIVDNNSTDDSVEKVNAFKAQNPFMDIHIIKETIQGVSSARKRGMDYASWRSKARDSRLGVQKKHYIVSADADCTVDSYWLHALIKKMMEENADLGTCNYYYNEESFRHRPNLFQEIQKTLRCRDMSFSLFGGFPDGKGFAVERTLYDKVGGIEIFYQLNNGRFVEHLSDDWDFGIRVIAWGGKPVYARDSRVEINSRRVDTILEEVIAGVAYGQDGIIIMKDVRPDVEEQKPTLCDTTPAQSQQAWFCSIKDYVPKNIVLPALLNPQILLENAAVREFFTQPVADRLYRRIHEIKHESRIIDFKSIHAYKTPAYRLYFEFRNEIFSALRRAVGEDIGFPPPLPACFDAVNPEDFERFVYYFCEDRESGEAHNYFANGGVF</sequence>